<dbReference type="InterPro" id="IPR036259">
    <property type="entry name" value="MFS_trans_sf"/>
</dbReference>
<dbReference type="OMA" id="CIFVEVA"/>
<dbReference type="PROSITE" id="PS00217">
    <property type="entry name" value="SUGAR_TRANSPORT_2"/>
    <property type="match status" value="1"/>
</dbReference>
<organism evidence="7 8">
    <name type="scientific">Haemonchus contortus</name>
    <name type="common">Barber pole worm</name>
    <dbReference type="NCBI Taxonomy" id="6289"/>
    <lineage>
        <taxon>Eukaryota</taxon>
        <taxon>Metazoa</taxon>
        <taxon>Ecdysozoa</taxon>
        <taxon>Nematoda</taxon>
        <taxon>Chromadorea</taxon>
        <taxon>Rhabditida</taxon>
        <taxon>Rhabditina</taxon>
        <taxon>Rhabditomorpha</taxon>
        <taxon>Strongyloidea</taxon>
        <taxon>Trichostrongylidae</taxon>
        <taxon>Haemonchus</taxon>
    </lineage>
</organism>
<feature type="transmembrane region" description="Helical" evidence="5">
    <location>
        <begin position="319"/>
        <end position="339"/>
    </location>
</feature>
<feature type="domain" description="Major facilitator superfamily (MFS) profile" evidence="6">
    <location>
        <begin position="42"/>
        <end position="501"/>
    </location>
</feature>
<keyword evidence="4 5" id="KW-0472">Membrane</keyword>
<dbReference type="Gene3D" id="1.20.1250.20">
    <property type="entry name" value="MFS general substrate transporter like domains"/>
    <property type="match status" value="1"/>
</dbReference>
<evidence type="ECO:0000256" key="2">
    <source>
        <dbReference type="ARBA" id="ARBA00022692"/>
    </source>
</evidence>
<dbReference type="WBParaSite" id="HCON_00131500-00002">
    <property type="protein sequence ID" value="HCON_00131500-00002"/>
    <property type="gene ID" value="HCON_00131500"/>
</dbReference>
<feature type="transmembrane region" description="Helical" evidence="5">
    <location>
        <begin position="476"/>
        <end position="497"/>
    </location>
</feature>
<comment type="subcellular location">
    <subcellularLocation>
        <location evidence="1">Membrane</location>
        <topology evidence="1">Multi-pass membrane protein</topology>
    </subcellularLocation>
</comment>
<feature type="transmembrane region" description="Helical" evidence="5">
    <location>
        <begin position="384"/>
        <end position="402"/>
    </location>
</feature>
<feature type="transmembrane region" description="Helical" evidence="5">
    <location>
        <begin position="414"/>
        <end position="436"/>
    </location>
</feature>
<evidence type="ECO:0000259" key="6">
    <source>
        <dbReference type="PROSITE" id="PS50850"/>
    </source>
</evidence>
<feature type="transmembrane region" description="Helical" evidence="5">
    <location>
        <begin position="351"/>
        <end position="372"/>
    </location>
</feature>
<proteinExistence type="predicted"/>
<dbReference type="InterPro" id="IPR020846">
    <property type="entry name" value="MFS_dom"/>
</dbReference>
<dbReference type="PROSITE" id="PS50850">
    <property type="entry name" value="MFS"/>
    <property type="match status" value="1"/>
</dbReference>
<evidence type="ECO:0000256" key="5">
    <source>
        <dbReference type="SAM" id="Phobius"/>
    </source>
</evidence>
<keyword evidence="2 5" id="KW-0812">Transmembrane</keyword>
<evidence type="ECO:0000256" key="1">
    <source>
        <dbReference type="ARBA" id="ARBA00004141"/>
    </source>
</evidence>
<dbReference type="Proteomes" id="UP000025227">
    <property type="component" value="Unplaced"/>
</dbReference>
<evidence type="ECO:0000313" key="8">
    <source>
        <dbReference type="WBParaSite" id="HCON_00131500-00002"/>
    </source>
</evidence>
<dbReference type="Pfam" id="PF00083">
    <property type="entry name" value="Sugar_tr"/>
    <property type="match status" value="1"/>
</dbReference>
<dbReference type="InterPro" id="IPR005828">
    <property type="entry name" value="MFS_sugar_transport-like"/>
</dbReference>
<feature type="transmembrane region" description="Helical" evidence="5">
    <location>
        <begin position="205"/>
        <end position="227"/>
    </location>
</feature>
<name>A0A7I4YT50_HAECO</name>
<dbReference type="OrthoDB" id="5296287at2759"/>
<feature type="transmembrane region" description="Helical" evidence="5">
    <location>
        <begin position="174"/>
        <end position="196"/>
    </location>
</feature>
<evidence type="ECO:0000313" key="7">
    <source>
        <dbReference type="Proteomes" id="UP000025227"/>
    </source>
</evidence>
<keyword evidence="7" id="KW-1185">Reference proteome</keyword>
<accession>A0A7I4YT50</accession>
<keyword evidence="3 5" id="KW-1133">Transmembrane helix</keyword>
<feature type="transmembrane region" description="Helical" evidence="5">
    <location>
        <begin position="33"/>
        <end position="52"/>
    </location>
</feature>
<sequence length="521" mass="59060">MLVEFESNNVGVADMDDSGTANQPLVIKHLDDIVVLGRYTMLVCLLTELAFLSQLSNTMYMVYAGSSPMIRGCGNMTFATMEEACANLHQCEGLPLELESQFFSVNEEWEIHCEQRYLERRSTSLQMLGVMIGSLSSGQISSSFGRKKPMVVCLTMTGLLSLATYFVNDLVQFTIIRFILGIFTGGHSTVVMVYLLENIPKKSRMWINTVINYSPNVIILGIIAYFFQHWRSLALVISALHIPAVILMIQLHESPRWLVQRGKIHEARRVILRIAHIDGDKAKIDEKNLDQILKQEHDQFEIMGKKRHTYWHVFKKAHLAFPLLILSFSFFACMVVNYANMFNLGSLSGSIYLNSILVGSLRYSSNLTCGLLDYKFLCFGRKRAHTACQLLVLVSLLTSTVIFYTGHEENCGEIVRVCVLIVCAMASQIVIVDSVACNELFPTSVRTLCYSFVQLCSRMGIVVAPHVYSWEEIWHYLPYTFMIVVTVMDVILFEVVLPETKNKPLEDHIVKRPKKTTARQA</sequence>
<reference evidence="8" key="1">
    <citation type="submission" date="2020-12" db="UniProtKB">
        <authorList>
            <consortium name="WormBaseParasite"/>
        </authorList>
    </citation>
    <scope>IDENTIFICATION</scope>
    <source>
        <strain evidence="8">MHco3</strain>
    </source>
</reference>
<dbReference type="PANTHER" id="PTHR24064">
    <property type="entry name" value="SOLUTE CARRIER FAMILY 22 MEMBER"/>
    <property type="match status" value="1"/>
</dbReference>
<evidence type="ECO:0000256" key="3">
    <source>
        <dbReference type="ARBA" id="ARBA00022989"/>
    </source>
</evidence>
<dbReference type="SUPFAM" id="SSF103473">
    <property type="entry name" value="MFS general substrate transporter"/>
    <property type="match status" value="1"/>
</dbReference>
<dbReference type="InterPro" id="IPR005829">
    <property type="entry name" value="Sugar_transporter_CS"/>
</dbReference>
<dbReference type="AlphaFoldDB" id="A0A7I4YT50"/>
<evidence type="ECO:0000256" key="4">
    <source>
        <dbReference type="ARBA" id="ARBA00023136"/>
    </source>
</evidence>
<feature type="transmembrane region" description="Helical" evidence="5">
    <location>
        <begin position="233"/>
        <end position="251"/>
    </location>
</feature>
<dbReference type="GO" id="GO:0022857">
    <property type="term" value="F:transmembrane transporter activity"/>
    <property type="evidence" value="ECO:0007669"/>
    <property type="project" value="InterPro"/>
</dbReference>
<protein>
    <submittedName>
        <fullName evidence="8">MFS domain-containing protein</fullName>
    </submittedName>
</protein>
<dbReference type="GO" id="GO:0016020">
    <property type="term" value="C:membrane"/>
    <property type="evidence" value="ECO:0007669"/>
    <property type="project" value="UniProtKB-SubCell"/>
</dbReference>